<dbReference type="AlphaFoldDB" id="A0A5N5TFH2"/>
<dbReference type="GO" id="GO:0003723">
    <property type="term" value="F:RNA binding"/>
    <property type="evidence" value="ECO:0007669"/>
    <property type="project" value="TreeGrafter"/>
</dbReference>
<dbReference type="PANTHER" id="PTHR47048:SF1">
    <property type="entry name" value="PROTEIN SCAF11"/>
    <property type="match status" value="1"/>
</dbReference>
<accession>A0A5N5TFH2</accession>
<dbReference type="GO" id="GO:0000245">
    <property type="term" value="P:spliceosomal complex assembly"/>
    <property type="evidence" value="ECO:0007669"/>
    <property type="project" value="TreeGrafter"/>
</dbReference>
<dbReference type="Proteomes" id="UP000326759">
    <property type="component" value="Unassembled WGS sequence"/>
</dbReference>
<feature type="domain" description="RING-type" evidence="6">
    <location>
        <begin position="52"/>
        <end position="91"/>
    </location>
</feature>
<evidence type="ECO:0000256" key="5">
    <source>
        <dbReference type="SAM" id="MobiDB-lite"/>
    </source>
</evidence>
<evidence type="ECO:0000256" key="1">
    <source>
        <dbReference type="ARBA" id="ARBA00022723"/>
    </source>
</evidence>
<evidence type="ECO:0000313" key="7">
    <source>
        <dbReference type="EMBL" id="KAB7505292.1"/>
    </source>
</evidence>
<dbReference type="PROSITE" id="PS00518">
    <property type="entry name" value="ZF_RING_1"/>
    <property type="match status" value="1"/>
</dbReference>
<evidence type="ECO:0000259" key="6">
    <source>
        <dbReference type="PROSITE" id="PS50089"/>
    </source>
</evidence>
<dbReference type="InterPro" id="IPR017907">
    <property type="entry name" value="Znf_RING_CS"/>
</dbReference>
<feature type="region of interest" description="Disordered" evidence="5">
    <location>
        <begin position="118"/>
        <end position="148"/>
    </location>
</feature>
<protein>
    <submittedName>
        <fullName evidence="7">Protein SCAF11</fullName>
    </submittedName>
</protein>
<comment type="caution">
    <text evidence="7">The sequence shown here is derived from an EMBL/GenBank/DDBJ whole genome shotgun (WGS) entry which is preliminary data.</text>
</comment>
<dbReference type="InterPro" id="IPR001841">
    <property type="entry name" value="Znf_RING"/>
</dbReference>
<sequence>MSDSDENMSDSSDSDSCDDWQDYFSDPEDSVLDDNALPPVIINTVKYKIDQCSICFEDLDTEIGTPDTCVHMYCFKCISLWAKISKTCPQDGRKFSSILKFVRREGNVMFLHENGAKISCGRPDMPQSHQRPQRPLRPQGPNNLDIPQYVPNSRNLDEFSPEPIWRWRRHKYEPPTGRWIQEQRLKYSRSTLNPRSPRKIGEDFFENTSMPFNYHRTRPNNPEIGVQNPQWCKRNDWIKFGWMRFGGICFCERCSSSLQRLPSSDLEMIEKRSTSYQDPSPEEEIFGVKNFRKFRFRRCANHEFLQVLPLPQTSRISQNSRIHRNRTDLLFLLK</sequence>
<dbReference type="InterPro" id="IPR013083">
    <property type="entry name" value="Znf_RING/FYVE/PHD"/>
</dbReference>
<dbReference type="PANTHER" id="PTHR47048">
    <property type="entry name" value="PROTEIN SCAF11"/>
    <property type="match status" value="1"/>
</dbReference>
<dbReference type="Pfam" id="PF13639">
    <property type="entry name" value="zf-RING_2"/>
    <property type="match status" value="1"/>
</dbReference>
<keyword evidence="1" id="KW-0479">Metal-binding</keyword>
<proteinExistence type="predicted"/>
<evidence type="ECO:0000256" key="4">
    <source>
        <dbReference type="PROSITE-ProRule" id="PRU00175"/>
    </source>
</evidence>
<name>A0A5N5TFH2_9CRUS</name>
<dbReference type="PROSITE" id="PS50089">
    <property type="entry name" value="ZF_RING_2"/>
    <property type="match status" value="1"/>
</dbReference>
<dbReference type="GO" id="GO:0008270">
    <property type="term" value="F:zinc ion binding"/>
    <property type="evidence" value="ECO:0007669"/>
    <property type="project" value="UniProtKB-KW"/>
</dbReference>
<gene>
    <name evidence="7" type="ORF">Anas_08978</name>
</gene>
<dbReference type="Gene3D" id="3.30.40.10">
    <property type="entry name" value="Zinc/RING finger domain, C3HC4 (zinc finger)"/>
    <property type="match status" value="1"/>
</dbReference>
<dbReference type="OrthoDB" id="365379at2759"/>
<reference evidence="7 8" key="1">
    <citation type="journal article" date="2019" name="PLoS Biol.">
        <title>Sex chromosomes control vertical transmission of feminizing Wolbachia symbionts in an isopod.</title>
        <authorList>
            <person name="Becking T."/>
            <person name="Chebbi M.A."/>
            <person name="Giraud I."/>
            <person name="Moumen B."/>
            <person name="Laverre T."/>
            <person name="Caubet Y."/>
            <person name="Peccoud J."/>
            <person name="Gilbert C."/>
            <person name="Cordaux R."/>
        </authorList>
    </citation>
    <scope>NUCLEOTIDE SEQUENCE [LARGE SCALE GENOMIC DNA]</scope>
    <source>
        <strain evidence="7">ANa2</strain>
        <tissue evidence="7">Whole body excluding digestive tract and cuticle</tissue>
    </source>
</reference>
<organism evidence="7 8">
    <name type="scientific">Armadillidium nasatum</name>
    <dbReference type="NCBI Taxonomy" id="96803"/>
    <lineage>
        <taxon>Eukaryota</taxon>
        <taxon>Metazoa</taxon>
        <taxon>Ecdysozoa</taxon>
        <taxon>Arthropoda</taxon>
        <taxon>Crustacea</taxon>
        <taxon>Multicrustacea</taxon>
        <taxon>Malacostraca</taxon>
        <taxon>Eumalacostraca</taxon>
        <taxon>Peracarida</taxon>
        <taxon>Isopoda</taxon>
        <taxon>Oniscidea</taxon>
        <taxon>Crinocheta</taxon>
        <taxon>Armadillidiidae</taxon>
        <taxon>Armadillidium</taxon>
    </lineage>
</organism>
<dbReference type="SUPFAM" id="SSF57850">
    <property type="entry name" value="RING/U-box"/>
    <property type="match status" value="1"/>
</dbReference>
<evidence type="ECO:0000313" key="8">
    <source>
        <dbReference type="Proteomes" id="UP000326759"/>
    </source>
</evidence>
<evidence type="ECO:0000256" key="3">
    <source>
        <dbReference type="ARBA" id="ARBA00022833"/>
    </source>
</evidence>
<evidence type="ECO:0000256" key="2">
    <source>
        <dbReference type="ARBA" id="ARBA00022771"/>
    </source>
</evidence>
<dbReference type="EMBL" id="SEYY01001451">
    <property type="protein sequence ID" value="KAB7505292.1"/>
    <property type="molecule type" value="Genomic_DNA"/>
</dbReference>
<keyword evidence="3" id="KW-0862">Zinc</keyword>
<keyword evidence="8" id="KW-1185">Reference proteome</keyword>
<keyword evidence="2 4" id="KW-0863">Zinc-finger</keyword>